<dbReference type="OrthoDB" id="6200718at2"/>
<proteinExistence type="predicted"/>
<gene>
    <name evidence="3" type="ORF">E1263_19145</name>
</gene>
<dbReference type="Proteomes" id="UP000295124">
    <property type="component" value="Unassembled WGS sequence"/>
</dbReference>
<dbReference type="InterPro" id="IPR025334">
    <property type="entry name" value="DUF4240"/>
</dbReference>
<dbReference type="AlphaFoldDB" id="A0A4R4ZKU3"/>
<evidence type="ECO:0000256" key="1">
    <source>
        <dbReference type="SAM" id="MobiDB-lite"/>
    </source>
</evidence>
<protein>
    <submittedName>
        <fullName evidence="3">DUF4240 domain-containing protein</fullName>
    </submittedName>
</protein>
<feature type="domain" description="DUF4240" evidence="2">
    <location>
        <begin position="1"/>
        <end position="130"/>
    </location>
</feature>
<evidence type="ECO:0000259" key="2">
    <source>
        <dbReference type="Pfam" id="PF14024"/>
    </source>
</evidence>
<evidence type="ECO:0000313" key="3">
    <source>
        <dbReference type="EMBL" id="TDD58434.1"/>
    </source>
</evidence>
<dbReference type="Pfam" id="PF14024">
    <property type="entry name" value="DUF4240"/>
    <property type="match status" value="1"/>
</dbReference>
<feature type="region of interest" description="Disordered" evidence="1">
    <location>
        <begin position="175"/>
        <end position="208"/>
    </location>
</feature>
<name>A0A4R4ZKU3_9ACTN</name>
<sequence length="208" mass="23010">MDRQGFWDTIARARAEVEETYEDTEDLAEALIDVLAELEPADIADFDDEFQRLFTESYRVDLWAAAYLICGGASDDGFDYFRAWLIGQGRTSWDAAVADPDSLAGLLDPDADADFDGESLMYAASTAYERVADASLPPGVSPNAVPDGPVGDAFDFDDDAELQARLPRLFEVIEALEAEPDDEAEEDEDDEEDDDEAPQYGDAWTPRR</sequence>
<reference evidence="3 4" key="1">
    <citation type="submission" date="2019-03" db="EMBL/GenBank/DDBJ databases">
        <title>Draft genome sequences of novel Actinobacteria.</title>
        <authorList>
            <person name="Sahin N."/>
            <person name="Ay H."/>
            <person name="Saygin H."/>
        </authorList>
    </citation>
    <scope>NUCLEOTIDE SEQUENCE [LARGE SCALE GENOMIC DNA]</scope>
    <source>
        <strain evidence="3 4">JCM 13523</strain>
    </source>
</reference>
<dbReference type="RefSeq" id="WP_132169199.1">
    <property type="nucleotide sequence ID" value="NZ_SMKX01000052.1"/>
</dbReference>
<evidence type="ECO:0000313" key="4">
    <source>
        <dbReference type="Proteomes" id="UP000295124"/>
    </source>
</evidence>
<accession>A0A4R4ZKU3</accession>
<keyword evidence="4" id="KW-1185">Reference proteome</keyword>
<dbReference type="EMBL" id="SMKX01000052">
    <property type="protein sequence ID" value="TDD58434.1"/>
    <property type="molecule type" value="Genomic_DNA"/>
</dbReference>
<organism evidence="3 4">
    <name type="scientific">Kribbella antibiotica</name>
    <dbReference type="NCBI Taxonomy" id="190195"/>
    <lineage>
        <taxon>Bacteria</taxon>
        <taxon>Bacillati</taxon>
        <taxon>Actinomycetota</taxon>
        <taxon>Actinomycetes</taxon>
        <taxon>Propionibacteriales</taxon>
        <taxon>Kribbellaceae</taxon>
        <taxon>Kribbella</taxon>
    </lineage>
</organism>
<comment type="caution">
    <text evidence="3">The sequence shown here is derived from an EMBL/GenBank/DDBJ whole genome shotgun (WGS) entry which is preliminary data.</text>
</comment>
<feature type="compositionally biased region" description="Acidic residues" evidence="1">
    <location>
        <begin position="175"/>
        <end position="197"/>
    </location>
</feature>